<dbReference type="Proteomes" id="UP000245754">
    <property type="component" value="Unassembled WGS sequence"/>
</dbReference>
<keyword evidence="11" id="KW-0067">ATP-binding</keyword>
<reference evidence="19 20" key="1">
    <citation type="submission" date="2018-05" db="EMBL/GenBank/DDBJ databases">
        <title>Genomic Encyclopedia of Type Strains, Phase IV (KMG-V): Genome sequencing to study the core and pangenomes of soil and plant-associated prokaryotes.</title>
        <authorList>
            <person name="Whitman W."/>
        </authorList>
    </citation>
    <scope>NUCLEOTIDE SEQUENCE [LARGE SCALE GENOMIC DNA]</scope>
    <source>
        <strain evidence="19 20">SLV-132</strain>
    </source>
</reference>
<dbReference type="InterPro" id="IPR036097">
    <property type="entry name" value="HisK_dim/P_sf"/>
</dbReference>
<dbReference type="EC" id="2.7.13.3" evidence="3"/>
<evidence type="ECO:0000256" key="11">
    <source>
        <dbReference type="ARBA" id="ARBA00022840"/>
    </source>
</evidence>
<keyword evidence="12 16" id="KW-1133">Transmembrane helix</keyword>
<dbReference type="Pfam" id="PF00672">
    <property type="entry name" value="HAMP"/>
    <property type="match status" value="1"/>
</dbReference>
<dbReference type="AlphaFoldDB" id="A0A316EM08"/>
<feature type="domain" description="Histidine kinase" evidence="17">
    <location>
        <begin position="245"/>
        <end position="443"/>
    </location>
</feature>
<evidence type="ECO:0000256" key="5">
    <source>
        <dbReference type="ARBA" id="ARBA00022519"/>
    </source>
</evidence>
<organism evidence="19 20">
    <name type="scientific">Cupriavidus plantarum</name>
    <dbReference type="NCBI Taxonomy" id="942865"/>
    <lineage>
        <taxon>Bacteria</taxon>
        <taxon>Pseudomonadati</taxon>
        <taxon>Pseudomonadota</taxon>
        <taxon>Betaproteobacteria</taxon>
        <taxon>Burkholderiales</taxon>
        <taxon>Burkholderiaceae</taxon>
        <taxon>Cupriavidus</taxon>
    </lineage>
</organism>
<name>A0A316EM08_9BURK</name>
<dbReference type="PRINTS" id="PR00344">
    <property type="entry name" value="BCTRLSENSOR"/>
</dbReference>
<keyword evidence="20" id="KW-1185">Reference proteome</keyword>
<evidence type="ECO:0000256" key="3">
    <source>
        <dbReference type="ARBA" id="ARBA00012438"/>
    </source>
</evidence>
<evidence type="ECO:0000256" key="16">
    <source>
        <dbReference type="SAM" id="Phobius"/>
    </source>
</evidence>
<feature type="transmembrane region" description="Helical" evidence="16">
    <location>
        <begin position="26"/>
        <end position="48"/>
    </location>
</feature>
<keyword evidence="8 16" id="KW-0812">Transmembrane</keyword>
<dbReference type="InterPro" id="IPR050980">
    <property type="entry name" value="2C_sensor_his_kinase"/>
</dbReference>
<dbReference type="Gene3D" id="1.10.287.130">
    <property type="match status" value="1"/>
</dbReference>
<comment type="subcellular location">
    <subcellularLocation>
        <location evidence="2">Cell inner membrane</location>
        <topology evidence="2">Multi-pass membrane protein</topology>
    </subcellularLocation>
</comment>
<dbReference type="PROSITE" id="PS50885">
    <property type="entry name" value="HAMP"/>
    <property type="match status" value="1"/>
</dbReference>
<evidence type="ECO:0000256" key="1">
    <source>
        <dbReference type="ARBA" id="ARBA00000085"/>
    </source>
</evidence>
<evidence type="ECO:0000256" key="8">
    <source>
        <dbReference type="ARBA" id="ARBA00022692"/>
    </source>
</evidence>
<keyword evidence="4" id="KW-1003">Cell membrane</keyword>
<dbReference type="InterPro" id="IPR005467">
    <property type="entry name" value="His_kinase_dom"/>
</dbReference>
<dbReference type="InterPro" id="IPR003594">
    <property type="entry name" value="HATPase_dom"/>
</dbReference>
<feature type="region of interest" description="Disordered" evidence="15">
    <location>
        <begin position="57"/>
        <end position="107"/>
    </location>
</feature>
<dbReference type="EMBL" id="QGGT01000008">
    <property type="protein sequence ID" value="PWK31965.1"/>
    <property type="molecule type" value="Genomic_DNA"/>
</dbReference>
<dbReference type="InterPro" id="IPR036890">
    <property type="entry name" value="HATPase_C_sf"/>
</dbReference>
<evidence type="ECO:0000259" key="18">
    <source>
        <dbReference type="PROSITE" id="PS50885"/>
    </source>
</evidence>
<dbReference type="InterPro" id="IPR003660">
    <property type="entry name" value="HAMP_dom"/>
</dbReference>
<feature type="region of interest" description="Disordered" evidence="15">
    <location>
        <begin position="117"/>
        <end position="136"/>
    </location>
</feature>
<dbReference type="Pfam" id="PF02518">
    <property type="entry name" value="HATPase_c"/>
    <property type="match status" value="1"/>
</dbReference>
<dbReference type="PANTHER" id="PTHR44936:SF5">
    <property type="entry name" value="SENSOR HISTIDINE KINASE ENVZ"/>
    <property type="match status" value="1"/>
</dbReference>
<evidence type="ECO:0000259" key="17">
    <source>
        <dbReference type="PROSITE" id="PS50109"/>
    </source>
</evidence>
<feature type="compositionally biased region" description="Acidic residues" evidence="15">
    <location>
        <begin position="96"/>
        <end position="106"/>
    </location>
</feature>
<accession>A0A316EM08</accession>
<gene>
    <name evidence="19" type="ORF">C7419_108107</name>
</gene>
<feature type="compositionally biased region" description="Low complexity" evidence="15">
    <location>
        <begin position="64"/>
        <end position="74"/>
    </location>
</feature>
<protein>
    <recommendedName>
        <fullName evidence="3">histidine kinase</fullName>
        <ecNumber evidence="3">2.7.13.3</ecNumber>
    </recommendedName>
</protein>
<dbReference type="SUPFAM" id="SSF47384">
    <property type="entry name" value="Homodimeric domain of signal transducing histidine kinase"/>
    <property type="match status" value="1"/>
</dbReference>
<dbReference type="SMART" id="SM00387">
    <property type="entry name" value="HATPase_c"/>
    <property type="match status" value="1"/>
</dbReference>
<evidence type="ECO:0000256" key="13">
    <source>
        <dbReference type="ARBA" id="ARBA00023012"/>
    </source>
</evidence>
<evidence type="ECO:0000256" key="2">
    <source>
        <dbReference type="ARBA" id="ARBA00004429"/>
    </source>
</evidence>
<comment type="caution">
    <text evidence="19">The sequence shown here is derived from an EMBL/GenBank/DDBJ whole genome shotgun (WGS) entry which is preliminary data.</text>
</comment>
<evidence type="ECO:0000256" key="10">
    <source>
        <dbReference type="ARBA" id="ARBA00022777"/>
    </source>
</evidence>
<keyword evidence="9" id="KW-0547">Nucleotide-binding</keyword>
<dbReference type="Pfam" id="PF00512">
    <property type="entry name" value="HisKA"/>
    <property type="match status" value="1"/>
</dbReference>
<evidence type="ECO:0000313" key="19">
    <source>
        <dbReference type="EMBL" id="PWK31965.1"/>
    </source>
</evidence>
<dbReference type="GO" id="GO:0000155">
    <property type="term" value="F:phosphorelay sensor kinase activity"/>
    <property type="evidence" value="ECO:0007669"/>
    <property type="project" value="InterPro"/>
</dbReference>
<dbReference type="CDD" id="cd00082">
    <property type="entry name" value="HisKA"/>
    <property type="match status" value="1"/>
</dbReference>
<evidence type="ECO:0000256" key="15">
    <source>
        <dbReference type="SAM" id="MobiDB-lite"/>
    </source>
</evidence>
<evidence type="ECO:0000256" key="7">
    <source>
        <dbReference type="ARBA" id="ARBA00022679"/>
    </source>
</evidence>
<evidence type="ECO:0000256" key="4">
    <source>
        <dbReference type="ARBA" id="ARBA00022475"/>
    </source>
</evidence>
<dbReference type="SMART" id="SM00388">
    <property type="entry name" value="HisKA"/>
    <property type="match status" value="1"/>
</dbReference>
<dbReference type="PANTHER" id="PTHR44936">
    <property type="entry name" value="SENSOR PROTEIN CREC"/>
    <property type="match status" value="1"/>
</dbReference>
<dbReference type="SMART" id="SM00304">
    <property type="entry name" value="HAMP"/>
    <property type="match status" value="1"/>
</dbReference>
<dbReference type="Gene3D" id="3.30.565.10">
    <property type="entry name" value="Histidine kinase-like ATPase, C-terminal domain"/>
    <property type="match status" value="1"/>
</dbReference>
<feature type="domain" description="HAMP" evidence="18">
    <location>
        <begin position="184"/>
        <end position="237"/>
    </location>
</feature>
<proteinExistence type="predicted"/>
<dbReference type="InterPro" id="IPR003661">
    <property type="entry name" value="HisK_dim/P_dom"/>
</dbReference>
<evidence type="ECO:0000256" key="6">
    <source>
        <dbReference type="ARBA" id="ARBA00022553"/>
    </source>
</evidence>
<dbReference type="GO" id="GO:0005524">
    <property type="term" value="F:ATP binding"/>
    <property type="evidence" value="ECO:0007669"/>
    <property type="project" value="UniProtKB-KW"/>
</dbReference>
<evidence type="ECO:0000256" key="9">
    <source>
        <dbReference type="ARBA" id="ARBA00022741"/>
    </source>
</evidence>
<evidence type="ECO:0000313" key="20">
    <source>
        <dbReference type="Proteomes" id="UP000245754"/>
    </source>
</evidence>
<dbReference type="GO" id="GO:0005886">
    <property type="term" value="C:plasma membrane"/>
    <property type="evidence" value="ECO:0007669"/>
    <property type="project" value="UniProtKB-SubCell"/>
</dbReference>
<keyword evidence="7" id="KW-0808">Transferase</keyword>
<dbReference type="PROSITE" id="PS50109">
    <property type="entry name" value="HIS_KIN"/>
    <property type="match status" value="1"/>
</dbReference>
<keyword evidence="14 16" id="KW-0472">Membrane</keyword>
<evidence type="ECO:0000256" key="12">
    <source>
        <dbReference type="ARBA" id="ARBA00022989"/>
    </source>
</evidence>
<dbReference type="InterPro" id="IPR004358">
    <property type="entry name" value="Sig_transdc_His_kin-like_C"/>
</dbReference>
<keyword evidence="10 19" id="KW-0418">Kinase</keyword>
<evidence type="ECO:0000256" key="14">
    <source>
        <dbReference type="ARBA" id="ARBA00023136"/>
    </source>
</evidence>
<keyword evidence="5" id="KW-0997">Cell inner membrane</keyword>
<dbReference type="SUPFAM" id="SSF55874">
    <property type="entry name" value="ATPase domain of HSP90 chaperone/DNA topoisomerase II/histidine kinase"/>
    <property type="match status" value="1"/>
</dbReference>
<sequence>MAESMQPRGESSTESVWRERRHDSMFVRLFFVMAAIMLAVHVLGVTVIEGLFPRPGSDRHAQQMRRAASEAMAGGATGGTGPASAPGALLQRADTDGDGDIDDDDYYGPPLRSLHDDRFRPGFRPDAPGMHGGPPGGPFNGRFDGPHREPPDGGFFLLHGLWPPHLGMVFQLAAILIASWVGARLLARPVQQLARGAGRLAQDVHAPPLDEHTGPAEARAATHALNLMQQRIRTQLAQQSRFLAAVSHDLRTPLTRMSLRIERIESNDVRYRLRQDLAEMNGLIDATLYYLRERDGATGPRQRVDVQALLQAIVDDAQEIGQDVVLVGSAQPMHAYPAELRRAVVNLVENAHRYGGAAQIVLSDSAERVVIDVCDSGPGIPPAELQRVLEPFYRVESSRSRATGGVGMGLAIAADIVARHGGELELSNRLEGGLRVRIVLPRD</sequence>
<comment type="catalytic activity">
    <reaction evidence="1">
        <text>ATP + protein L-histidine = ADP + protein N-phospho-L-histidine.</text>
        <dbReference type="EC" id="2.7.13.3"/>
    </reaction>
</comment>
<keyword evidence="6" id="KW-0597">Phosphoprotein</keyword>
<keyword evidence="13" id="KW-0902">Two-component regulatory system</keyword>
<dbReference type="RefSeq" id="WP_258308128.1">
    <property type="nucleotide sequence ID" value="NZ_QGGT01000008.1"/>
</dbReference>